<protein>
    <submittedName>
        <fullName evidence="1">Uncharacterized protein</fullName>
    </submittedName>
</protein>
<reference evidence="1 2" key="1">
    <citation type="submission" date="2017-07" db="EMBL/GenBank/DDBJ databases">
        <title>Niveispirillum cyanobacteriorum sp. nov., isolated from cyanobacterial aggregates in a eutrophic lake.</title>
        <authorList>
            <person name="Cai H."/>
        </authorList>
    </citation>
    <scope>NUCLEOTIDE SEQUENCE [LARGE SCALE GENOMIC DNA]</scope>
    <source>
        <strain evidence="2">TH1-14</strain>
    </source>
</reference>
<dbReference type="EMBL" id="NOXU01000032">
    <property type="protein sequence ID" value="OYQ31768.1"/>
    <property type="molecule type" value="Genomic_DNA"/>
</dbReference>
<dbReference type="RefSeq" id="WP_094458514.1">
    <property type="nucleotide sequence ID" value="NZ_NOXU01000032.1"/>
</dbReference>
<evidence type="ECO:0000313" key="2">
    <source>
        <dbReference type="Proteomes" id="UP000216998"/>
    </source>
</evidence>
<dbReference type="AlphaFoldDB" id="A0A255YRC4"/>
<name>A0A255YRC4_9PROT</name>
<keyword evidence="2" id="KW-1185">Reference proteome</keyword>
<organism evidence="1 2">
    <name type="scientific">Niveispirillum lacus</name>
    <dbReference type="NCBI Taxonomy" id="1981099"/>
    <lineage>
        <taxon>Bacteria</taxon>
        <taxon>Pseudomonadati</taxon>
        <taxon>Pseudomonadota</taxon>
        <taxon>Alphaproteobacteria</taxon>
        <taxon>Rhodospirillales</taxon>
        <taxon>Azospirillaceae</taxon>
        <taxon>Niveispirillum</taxon>
    </lineage>
</organism>
<dbReference type="OrthoDB" id="7364738at2"/>
<evidence type="ECO:0000313" key="1">
    <source>
        <dbReference type="EMBL" id="OYQ31768.1"/>
    </source>
</evidence>
<dbReference type="Proteomes" id="UP000216998">
    <property type="component" value="Unassembled WGS sequence"/>
</dbReference>
<proteinExistence type="predicted"/>
<sequence>MTLKATAIDVRFVSEEDRLALTLRSDDDSLEMHVTRRMTRAVMLAMVELLMRSSREIGAAPAGNRTDVLLFEHMEAAAGWQRVEGSAQPGGLSDASQTATVDIGGVRQTAAGAALLTKTDVTVRDGNMQLHFHDREGARAEIELPRDKAHQFLSILREKSVQAQWDIQELSWMDRRSQVVIPEGVRLS</sequence>
<comment type="caution">
    <text evidence="1">The sequence shown here is derived from an EMBL/GenBank/DDBJ whole genome shotgun (WGS) entry which is preliminary data.</text>
</comment>
<accession>A0A255YRC4</accession>
<gene>
    <name evidence="1" type="ORF">CHU95_21820</name>
</gene>